<dbReference type="Proteomes" id="UP000239720">
    <property type="component" value="Unassembled WGS sequence"/>
</dbReference>
<evidence type="ECO:0000313" key="2">
    <source>
        <dbReference type="Proteomes" id="UP000239720"/>
    </source>
</evidence>
<dbReference type="AlphaFoldDB" id="A0A2S8R6N8"/>
<evidence type="ECO:0000313" key="1">
    <source>
        <dbReference type="EMBL" id="PQQ65454.1"/>
    </source>
</evidence>
<comment type="caution">
    <text evidence="1">The sequence shown here is derived from an EMBL/GenBank/DDBJ whole genome shotgun (WGS) entry which is preliminary data.</text>
</comment>
<proteinExistence type="predicted"/>
<reference evidence="1 2" key="1">
    <citation type="journal article" date="2018" name="Syst. Appl. Microbiol.">
        <title>Characterization and high-quality draft genome sequence of Herbivorax saccincola A7, an anaerobic, alkaliphilic, thermophilic, cellulolytic, and xylanolytic bacterium.</title>
        <authorList>
            <person name="Aikawa S."/>
            <person name="Baramee S."/>
            <person name="Sermsathanaswadi J."/>
            <person name="Thianheng P."/>
            <person name="Tachaapaikoon C."/>
            <person name="Shikata A."/>
            <person name="Waeonukul R."/>
            <person name="Pason P."/>
            <person name="Ratanakhanokchai K."/>
            <person name="Kosugi A."/>
        </authorList>
    </citation>
    <scope>NUCLEOTIDE SEQUENCE [LARGE SCALE GENOMIC DNA]</scope>
    <source>
        <strain evidence="1 2">A7</strain>
    </source>
</reference>
<protein>
    <submittedName>
        <fullName evidence="1">Uncharacterized protein</fullName>
    </submittedName>
</protein>
<name>A0A2S8R6N8_9FIRM</name>
<sequence length="96" mass="10707">MYNPCSEGTSSTNPLEKIKYTDKVKTQMKQGDYHSFPESVDGFGTNGKVTQITGGDKIVRTKVEIPGTYKAKEGIFEYILEPDGVTCNHRLFKPSK</sequence>
<organism evidence="1 2">
    <name type="scientific">Acetivibrio saccincola</name>
    <dbReference type="NCBI Taxonomy" id="1677857"/>
    <lineage>
        <taxon>Bacteria</taxon>
        <taxon>Bacillati</taxon>
        <taxon>Bacillota</taxon>
        <taxon>Clostridia</taxon>
        <taxon>Eubacteriales</taxon>
        <taxon>Oscillospiraceae</taxon>
        <taxon>Acetivibrio</taxon>
    </lineage>
</organism>
<accession>A0A2S8R6N8</accession>
<gene>
    <name evidence="1" type="ORF">B9R14_00815</name>
</gene>
<dbReference type="EMBL" id="NEMB01000003">
    <property type="protein sequence ID" value="PQQ65454.1"/>
    <property type="molecule type" value="Genomic_DNA"/>
</dbReference>